<organism evidence="2 3">
    <name type="scientific">Camellia sinensis</name>
    <name type="common">Tea plant</name>
    <name type="synonym">Thea sinensis</name>
    <dbReference type="NCBI Taxonomy" id="4442"/>
    <lineage>
        <taxon>Eukaryota</taxon>
        <taxon>Viridiplantae</taxon>
        <taxon>Streptophyta</taxon>
        <taxon>Embryophyta</taxon>
        <taxon>Tracheophyta</taxon>
        <taxon>Spermatophyta</taxon>
        <taxon>Magnoliopsida</taxon>
        <taxon>eudicotyledons</taxon>
        <taxon>Gunneridae</taxon>
        <taxon>Pentapetalae</taxon>
        <taxon>asterids</taxon>
        <taxon>Ericales</taxon>
        <taxon>Theaceae</taxon>
        <taxon>Camellia</taxon>
    </lineage>
</organism>
<evidence type="ECO:0000256" key="1">
    <source>
        <dbReference type="SAM" id="MobiDB-lite"/>
    </source>
</evidence>
<evidence type="ECO:0000313" key="2">
    <source>
        <dbReference type="EMBL" id="KAF5959015.1"/>
    </source>
</evidence>
<feature type="compositionally biased region" description="Basic and acidic residues" evidence="1">
    <location>
        <begin position="73"/>
        <end position="86"/>
    </location>
</feature>
<feature type="region of interest" description="Disordered" evidence="1">
    <location>
        <begin position="62"/>
        <end position="86"/>
    </location>
</feature>
<reference evidence="3" key="1">
    <citation type="journal article" date="2020" name="Nat. Commun.">
        <title>Genome assembly of wild tea tree DASZ reveals pedigree and selection history of tea varieties.</title>
        <authorList>
            <person name="Zhang W."/>
            <person name="Zhang Y."/>
            <person name="Qiu H."/>
            <person name="Guo Y."/>
            <person name="Wan H."/>
            <person name="Zhang X."/>
            <person name="Scossa F."/>
            <person name="Alseekh S."/>
            <person name="Zhang Q."/>
            <person name="Wang P."/>
            <person name="Xu L."/>
            <person name="Schmidt M.H."/>
            <person name="Jia X."/>
            <person name="Li D."/>
            <person name="Zhu A."/>
            <person name="Guo F."/>
            <person name="Chen W."/>
            <person name="Ni D."/>
            <person name="Usadel B."/>
            <person name="Fernie A.R."/>
            <person name="Wen W."/>
        </authorList>
    </citation>
    <scope>NUCLEOTIDE SEQUENCE [LARGE SCALE GENOMIC DNA]</scope>
    <source>
        <strain evidence="3">cv. G240</strain>
    </source>
</reference>
<name>A0A7J7I2P3_CAMSI</name>
<evidence type="ECO:0000313" key="3">
    <source>
        <dbReference type="Proteomes" id="UP000593564"/>
    </source>
</evidence>
<dbReference type="AlphaFoldDB" id="A0A7J7I2P3"/>
<reference evidence="2 3" key="2">
    <citation type="submission" date="2020-07" db="EMBL/GenBank/DDBJ databases">
        <title>Genome assembly of wild tea tree DASZ reveals pedigree and selection history of tea varieties.</title>
        <authorList>
            <person name="Zhang W."/>
        </authorList>
    </citation>
    <scope>NUCLEOTIDE SEQUENCE [LARGE SCALE GENOMIC DNA]</scope>
    <source>
        <strain evidence="3">cv. G240</strain>
        <tissue evidence="2">Leaf</tissue>
    </source>
</reference>
<comment type="caution">
    <text evidence="2">The sequence shown here is derived from an EMBL/GenBank/DDBJ whole genome shotgun (WGS) entry which is preliminary data.</text>
</comment>
<protein>
    <submittedName>
        <fullName evidence="2">Uncharacterized protein</fullName>
    </submittedName>
</protein>
<accession>A0A7J7I2P3</accession>
<keyword evidence="3" id="KW-1185">Reference proteome</keyword>
<dbReference type="Proteomes" id="UP000593564">
    <property type="component" value="Unassembled WGS sequence"/>
</dbReference>
<gene>
    <name evidence="2" type="ORF">HYC85_000224</name>
</gene>
<proteinExistence type="predicted"/>
<sequence length="86" mass="10093">MWLKVGNSGPKVFNISPEVRKTGVGGLRRRYNWLLQQLLASHPSMAFLVIKQRYLPKMNENRCKTNVRGPKHAVRDPEKWDVKHRK</sequence>
<dbReference type="EMBL" id="JACBKZ010000001">
    <property type="protein sequence ID" value="KAF5959015.1"/>
    <property type="molecule type" value="Genomic_DNA"/>
</dbReference>